<feature type="transmembrane region" description="Helical" evidence="1">
    <location>
        <begin position="20"/>
        <end position="42"/>
    </location>
</feature>
<dbReference type="Pfam" id="PF10710">
    <property type="entry name" value="DUF2512"/>
    <property type="match status" value="1"/>
</dbReference>
<dbReference type="InterPro" id="IPR019649">
    <property type="entry name" value="DUF2512"/>
</dbReference>
<gene>
    <name evidence="2" type="ORF">EDM58_09950</name>
</gene>
<reference evidence="2 3" key="1">
    <citation type="submission" date="2018-10" db="EMBL/GenBank/DDBJ databases">
        <title>Phylogenomics of Brevibacillus.</title>
        <authorList>
            <person name="Dunlap C."/>
        </authorList>
    </citation>
    <scope>NUCLEOTIDE SEQUENCE [LARGE SCALE GENOMIC DNA]</scope>
    <source>
        <strain evidence="2 3">JCM 15085</strain>
    </source>
</reference>
<dbReference type="RefSeq" id="WP_122913219.1">
    <property type="nucleotide sequence ID" value="NZ_RHHT01000019.1"/>
</dbReference>
<keyword evidence="1" id="KW-0472">Membrane</keyword>
<evidence type="ECO:0000313" key="3">
    <source>
        <dbReference type="Proteomes" id="UP000281915"/>
    </source>
</evidence>
<comment type="caution">
    <text evidence="2">The sequence shown here is derived from an EMBL/GenBank/DDBJ whole genome shotgun (WGS) entry which is preliminary data.</text>
</comment>
<dbReference type="Proteomes" id="UP000281915">
    <property type="component" value="Unassembled WGS sequence"/>
</dbReference>
<keyword evidence="1" id="KW-1133">Transmembrane helix</keyword>
<sequence length="114" mass="12385">MNILIKLVSNGIVAIPGLWWSGTSLAFAIVASVIISLIAYAIGDLLILPSTNNTLATTADFFLVFALFWASCSLFNQTFALSGLLLTSLIIGVEEYFFHGYLQRKGVHHTKHPG</sequence>
<name>A0A3M8CU23_9BACL</name>
<organism evidence="2 3">
    <name type="scientific">Brevibacillus panacihumi</name>
    <dbReference type="NCBI Taxonomy" id="497735"/>
    <lineage>
        <taxon>Bacteria</taxon>
        <taxon>Bacillati</taxon>
        <taxon>Bacillota</taxon>
        <taxon>Bacilli</taxon>
        <taxon>Bacillales</taxon>
        <taxon>Paenibacillaceae</taxon>
        <taxon>Brevibacillus</taxon>
    </lineage>
</organism>
<feature type="transmembrane region" description="Helical" evidence="1">
    <location>
        <begin position="54"/>
        <end position="71"/>
    </location>
</feature>
<protein>
    <submittedName>
        <fullName evidence="2">DUF2512 family protein</fullName>
    </submittedName>
</protein>
<accession>A0A3M8CU23</accession>
<evidence type="ECO:0000256" key="1">
    <source>
        <dbReference type="SAM" id="Phobius"/>
    </source>
</evidence>
<feature type="transmembrane region" description="Helical" evidence="1">
    <location>
        <begin position="77"/>
        <end position="98"/>
    </location>
</feature>
<keyword evidence="1" id="KW-0812">Transmembrane</keyword>
<dbReference type="EMBL" id="RHHT01000019">
    <property type="protein sequence ID" value="RNB79290.1"/>
    <property type="molecule type" value="Genomic_DNA"/>
</dbReference>
<proteinExistence type="predicted"/>
<evidence type="ECO:0000313" key="2">
    <source>
        <dbReference type="EMBL" id="RNB79290.1"/>
    </source>
</evidence>
<dbReference type="AlphaFoldDB" id="A0A3M8CU23"/>